<keyword evidence="4" id="KW-1185">Reference proteome</keyword>
<organism evidence="3 4">
    <name type="scientific">Desulfofustis glycolicus DSM 9705</name>
    <dbReference type="NCBI Taxonomy" id="1121409"/>
    <lineage>
        <taxon>Bacteria</taxon>
        <taxon>Pseudomonadati</taxon>
        <taxon>Thermodesulfobacteriota</taxon>
        <taxon>Desulfobulbia</taxon>
        <taxon>Desulfobulbales</taxon>
        <taxon>Desulfocapsaceae</taxon>
        <taxon>Desulfofustis</taxon>
    </lineage>
</organism>
<sequence length="579" mass="63845">MKQFLAAVIVIVSGLCAKPACALWNCSDAELFSHSFGYTQNSYIISWRCNQVYPNSVKIEVIKTAYGGWKKNTNLASETIKDSYRRWDKNGSPTGEWENSENLSASCQEDPWLSELPCLPPQSSSRTILAKTVRAYLQQQYAIQNTAPEILEPHDGRVFDYPVDLPVKIRHHPDYNVRFKIEWREDATQAWTSVTNSIIYGKQTSDGVTTAKMRPMKIGKWVLRAQLDTSTDPWWSDPCTFTVNEGAPKVEFLSPKPDQVFYDNSTITFHLDTESGKPWSSSDAQGGRGSRVVLMEMWFKPLPKEGGIQPFPIKVVETYVPADFFESAPANSYSEGVWNLVAKYPASLSEGETQQATAQVTFKVIKPLLGEPPVPPNKPLAIKPPLVLQKMATVPLAKQNLKPQTTKLTVTAQHGALKTAPTIIGPAENQRFSKTGTIPINAKVSAADASLIWEIEYQAFGATSFLRQKPSLAGGPATGAGMVKTARLTFSAPGTYRFRVREDDAKALWSGWRTVIVGSPPAVAPAAKTMHLSKPEPVTDAVKSLPQEQPTKPLPQTGQKKIQPGIMKPPTAPITVPRH</sequence>
<feature type="compositionally biased region" description="Polar residues" evidence="1">
    <location>
        <begin position="546"/>
        <end position="560"/>
    </location>
</feature>
<protein>
    <submittedName>
        <fullName evidence="3">Uncharacterized protein</fullName>
    </submittedName>
</protein>
<reference evidence="3 4" key="1">
    <citation type="submission" date="2016-11" db="EMBL/GenBank/DDBJ databases">
        <authorList>
            <person name="Jaros S."/>
            <person name="Januszkiewicz K."/>
            <person name="Wedrychowicz H."/>
        </authorList>
    </citation>
    <scope>NUCLEOTIDE SEQUENCE [LARGE SCALE GENOMIC DNA]</scope>
    <source>
        <strain evidence="3 4">DSM 9705</strain>
    </source>
</reference>
<feature type="signal peptide" evidence="2">
    <location>
        <begin position="1"/>
        <end position="22"/>
    </location>
</feature>
<evidence type="ECO:0000313" key="3">
    <source>
        <dbReference type="EMBL" id="SHI09711.1"/>
    </source>
</evidence>
<keyword evidence="2" id="KW-0732">Signal</keyword>
<dbReference type="Proteomes" id="UP000184139">
    <property type="component" value="Unassembled WGS sequence"/>
</dbReference>
<gene>
    <name evidence="3" type="ORF">SAMN02745124_03864</name>
</gene>
<evidence type="ECO:0000256" key="2">
    <source>
        <dbReference type="SAM" id="SignalP"/>
    </source>
</evidence>
<accession>A0A1M5YCA4</accession>
<evidence type="ECO:0000313" key="4">
    <source>
        <dbReference type="Proteomes" id="UP000184139"/>
    </source>
</evidence>
<feature type="region of interest" description="Disordered" evidence="1">
    <location>
        <begin position="533"/>
        <end position="579"/>
    </location>
</feature>
<feature type="chain" id="PRO_5009915241" evidence="2">
    <location>
        <begin position="23"/>
        <end position="579"/>
    </location>
</feature>
<evidence type="ECO:0000256" key="1">
    <source>
        <dbReference type="SAM" id="MobiDB-lite"/>
    </source>
</evidence>
<name>A0A1M5YCA4_9BACT</name>
<dbReference type="AlphaFoldDB" id="A0A1M5YCA4"/>
<dbReference type="RefSeq" id="WP_073378727.1">
    <property type="nucleotide sequence ID" value="NZ_FQXS01000033.1"/>
</dbReference>
<proteinExistence type="predicted"/>
<dbReference type="EMBL" id="FQXS01000033">
    <property type="protein sequence ID" value="SHI09711.1"/>
    <property type="molecule type" value="Genomic_DNA"/>
</dbReference>